<reference evidence="1 2" key="1">
    <citation type="submission" date="2021-03" db="EMBL/GenBank/DDBJ databases">
        <title>Genomic Encyclopedia of Type Strains, Phase IV (KMG-IV): sequencing the most valuable type-strain genomes for metagenomic binning, comparative biology and taxonomic classification.</title>
        <authorList>
            <person name="Goeker M."/>
        </authorList>
    </citation>
    <scope>NUCLEOTIDE SEQUENCE [LARGE SCALE GENOMIC DNA]</scope>
    <source>
        <strain evidence="1 2">DSM 13372</strain>
    </source>
</reference>
<evidence type="ECO:0000313" key="2">
    <source>
        <dbReference type="Proteomes" id="UP000730739"/>
    </source>
</evidence>
<organism evidence="1 2">
    <name type="scientific">Sinorhizobium kostiense</name>
    <dbReference type="NCBI Taxonomy" id="76747"/>
    <lineage>
        <taxon>Bacteria</taxon>
        <taxon>Pseudomonadati</taxon>
        <taxon>Pseudomonadota</taxon>
        <taxon>Alphaproteobacteria</taxon>
        <taxon>Hyphomicrobiales</taxon>
        <taxon>Rhizobiaceae</taxon>
        <taxon>Sinorhizobium/Ensifer group</taxon>
        <taxon>Sinorhizobium</taxon>
    </lineage>
</organism>
<comment type="caution">
    <text evidence="1">The sequence shown here is derived from an EMBL/GenBank/DDBJ whole genome shotgun (WGS) entry which is preliminary data.</text>
</comment>
<keyword evidence="2" id="KW-1185">Reference proteome</keyword>
<accession>A0ABS4QWT3</accession>
<protein>
    <submittedName>
        <fullName evidence="1">Uncharacterized protein</fullName>
    </submittedName>
</protein>
<sequence>MSANESGPEIAMTAAQANEEISRVVGRMRGAVLSTAIDCECRDRVEGALRDLERLEWVRIERRLLAAASEQRRKISALLVLLGDFDPNETGAMDDGMIAEAGLLFGDIAAAAELGSSLLRQSRQSRFAVARQVAEPATGAALDTAG</sequence>
<dbReference type="Proteomes" id="UP000730739">
    <property type="component" value="Unassembled WGS sequence"/>
</dbReference>
<evidence type="ECO:0000313" key="1">
    <source>
        <dbReference type="EMBL" id="MBP2234949.1"/>
    </source>
</evidence>
<name>A0ABS4QWT3_9HYPH</name>
<dbReference type="EMBL" id="JAGILA010000002">
    <property type="protein sequence ID" value="MBP2234949.1"/>
    <property type="molecule type" value="Genomic_DNA"/>
</dbReference>
<gene>
    <name evidence="1" type="ORF">J2Z31_001441</name>
</gene>
<proteinExistence type="predicted"/>
<dbReference type="RefSeq" id="WP_209601212.1">
    <property type="nucleotide sequence ID" value="NZ_JAGILA010000002.1"/>
</dbReference>